<keyword evidence="3" id="KW-1185">Reference proteome</keyword>
<evidence type="ECO:0000313" key="3">
    <source>
        <dbReference type="Proteomes" id="UP001642484"/>
    </source>
</evidence>
<name>A0ABP0KV39_9DINO</name>
<organism evidence="2 3">
    <name type="scientific">Durusdinium trenchii</name>
    <dbReference type="NCBI Taxonomy" id="1381693"/>
    <lineage>
        <taxon>Eukaryota</taxon>
        <taxon>Sar</taxon>
        <taxon>Alveolata</taxon>
        <taxon>Dinophyceae</taxon>
        <taxon>Suessiales</taxon>
        <taxon>Symbiodiniaceae</taxon>
        <taxon>Durusdinium</taxon>
    </lineage>
</organism>
<evidence type="ECO:0000313" key="2">
    <source>
        <dbReference type="EMBL" id="CAK9030705.1"/>
    </source>
</evidence>
<feature type="region of interest" description="Disordered" evidence="1">
    <location>
        <begin position="1"/>
        <end position="20"/>
    </location>
</feature>
<dbReference type="EMBL" id="CAXAMN010010069">
    <property type="protein sequence ID" value="CAK9030705.1"/>
    <property type="molecule type" value="Genomic_DNA"/>
</dbReference>
<dbReference type="Proteomes" id="UP001642484">
    <property type="component" value="Unassembled WGS sequence"/>
</dbReference>
<sequence>MKLGFEAKPNSPTRPSLGEVPSLAQRPEAGFCCWRDHPSPFYGGDPCECPNEHRGDFPCPPEGCRQGLDVWQRGPGTPTNGKDFCLKYLDVAGWCPSDRPALPPAPVETATGFCCWRDHPVPAYWGNPCNCPLEHRGDYNCPQDGCTDSTGAKWKRGNAAPYANQEHFCKSMPNIAAWCAG</sequence>
<comment type="caution">
    <text evidence="2">The sequence shown here is derived from an EMBL/GenBank/DDBJ whole genome shotgun (WGS) entry which is preliminary data.</text>
</comment>
<gene>
    <name evidence="2" type="ORF">CCMP2556_LOCUS17984</name>
</gene>
<accession>A0ABP0KV39</accession>
<proteinExistence type="predicted"/>
<reference evidence="2 3" key="1">
    <citation type="submission" date="2024-02" db="EMBL/GenBank/DDBJ databases">
        <authorList>
            <person name="Chen Y."/>
            <person name="Shah S."/>
            <person name="Dougan E. K."/>
            <person name="Thang M."/>
            <person name="Chan C."/>
        </authorList>
    </citation>
    <scope>NUCLEOTIDE SEQUENCE [LARGE SCALE GENOMIC DNA]</scope>
</reference>
<evidence type="ECO:0000256" key="1">
    <source>
        <dbReference type="SAM" id="MobiDB-lite"/>
    </source>
</evidence>
<protein>
    <submittedName>
        <fullName evidence="2">Uncharacterized protein</fullName>
    </submittedName>
</protein>